<comment type="subcellular location">
    <subcellularLocation>
        <location evidence="1">Cytoplasm</location>
    </subcellularLocation>
</comment>
<dbReference type="PRINTS" id="PR00720">
    <property type="entry name" value="MAMMALPTPASE"/>
</dbReference>
<keyword evidence="6" id="KW-0904">Protein phosphatase</keyword>
<dbReference type="InterPro" id="IPR017867">
    <property type="entry name" value="Tyr_phospatase_low_mol_wt"/>
</dbReference>
<dbReference type="GO" id="GO:0004726">
    <property type="term" value="F:non-membrane spanning protein tyrosine phosphatase activity"/>
    <property type="evidence" value="ECO:0007669"/>
    <property type="project" value="InterPro"/>
</dbReference>
<feature type="active site" evidence="7">
    <location>
        <position position="29"/>
    </location>
</feature>
<dbReference type="PANTHER" id="PTHR11717:SF7">
    <property type="entry name" value="LOW MOLECULAR WEIGHT PHOSPHOTYROSINE PROTEIN PHOSPHATASE"/>
    <property type="match status" value="1"/>
</dbReference>
<evidence type="ECO:0000256" key="2">
    <source>
        <dbReference type="ARBA" id="ARBA00011063"/>
    </source>
</evidence>
<feature type="domain" description="Phosphotyrosine protein phosphatase I" evidence="8">
    <location>
        <begin position="17"/>
        <end position="163"/>
    </location>
</feature>
<name>A0LZ12_CHRFK</name>
<dbReference type="Gene3D" id="3.40.50.2300">
    <property type="match status" value="1"/>
</dbReference>
<evidence type="ECO:0000256" key="6">
    <source>
        <dbReference type="ARBA" id="ARBA00022912"/>
    </source>
</evidence>
<dbReference type="HOGENOM" id="CLU_071415_2_2_10"/>
<dbReference type="InterPro" id="IPR023485">
    <property type="entry name" value="Ptyr_pPase"/>
</dbReference>
<proteinExistence type="inferred from homology"/>
<protein>
    <recommendedName>
        <fullName evidence="3">protein-tyrosine-phosphatase</fullName>
        <ecNumber evidence="3">3.1.3.48</ecNumber>
    </recommendedName>
</protein>
<dbReference type="SMART" id="SM00226">
    <property type="entry name" value="LMWPc"/>
    <property type="match status" value="1"/>
</dbReference>
<dbReference type="InterPro" id="IPR002115">
    <property type="entry name" value="Tyr_Pase_low_mol_wt_mml"/>
</dbReference>
<dbReference type="GO" id="GO:0003993">
    <property type="term" value="F:acid phosphatase activity"/>
    <property type="evidence" value="ECO:0007669"/>
    <property type="project" value="InterPro"/>
</dbReference>
<reference evidence="9 10" key="1">
    <citation type="journal article" date="2006" name="Environ. Microbiol.">
        <title>Whole genome analysis of the marine Bacteroidetes'Gramella forsetii' reveals adaptations to degradation of polymeric organic matter.</title>
        <authorList>
            <person name="Bauer M."/>
            <person name="Kube M."/>
            <person name="Teeling H."/>
            <person name="Richter M."/>
            <person name="Lombardot T."/>
            <person name="Allers E."/>
            <person name="Wuerdemann C.A."/>
            <person name="Quast C."/>
            <person name="Kuhl H."/>
            <person name="Knaust F."/>
            <person name="Woebken D."/>
            <person name="Bischof K."/>
            <person name="Mussmann M."/>
            <person name="Choudhuri J.V."/>
            <person name="Meyer F."/>
            <person name="Reinhardt R."/>
            <person name="Amann R.I."/>
            <person name="Gloeckner F.O."/>
        </authorList>
    </citation>
    <scope>NUCLEOTIDE SEQUENCE [LARGE SCALE GENOMIC DNA]</scope>
    <source>
        <strain evidence="9 10">KT0803</strain>
    </source>
</reference>
<evidence type="ECO:0000313" key="9">
    <source>
        <dbReference type="EMBL" id="CAL65607.1"/>
    </source>
</evidence>
<dbReference type="InterPro" id="IPR036196">
    <property type="entry name" value="Ptyr_pPase_sf"/>
</dbReference>
<feature type="active site" description="Proton donor" evidence="7">
    <location>
        <position position="137"/>
    </location>
</feature>
<dbReference type="Pfam" id="PF01451">
    <property type="entry name" value="LMWPc"/>
    <property type="match status" value="1"/>
</dbReference>
<dbReference type="PANTHER" id="PTHR11717">
    <property type="entry name" value="LOW MOLECULAR WEIGHT PROTEIN TYROSINE PHOSPHATASE"/>
    <property type="match status" value="1"/>
</dbReference>
<dbReference type="SUPFAM" id="SSF52788">
    <property type="entry name" value="Phosphotyrosine protein phosphatases I"/>
    <property type="match status" value="1"/>
</dbReference>
<dbReference type="KEGG" id="gfo:GFO_0629"/>
<dbReference type="InterPro" id="IPR050438">
    <property type="entry name" value="LMW_PTPase"/>
</dbReference>
<keyword evidence="4" id="KW-0963">Cytoplasm</keyword>
<evidence type="ECO:0000259" key="8">
    <source>
        <dbReference type="SMART" id="SM00226"/>
    </source>
</evidence>
<organism evidence="9 10">
    <name type="scientific">Christiangramia forsetii (strain DSM 17595 / CGMCC 1.15422 / KT0803)</name>
    <name type="common">Gramella forsetii</name>
    <dbReference type="NCBI Taxonomy" id="411154"/>
    <lineage>
        <taxon>Bacteria</taxon>
        <taxon>Pseudomonadati</taxon>
        <taxon>Bacteroidota</taxon>
        <taxon>Flavobacteriia</taxon>
        <taxon>Flavobacteriales</taxon>
        <taxon>Flavobacteriaceae</taxon>
        <taxon>Christiangramia</taxon>
    </lineage>
</organism>
<comment type="similarity">
    <text evidence="2">Belongs to the low molecular weight phosphotyrosine protein phosphatase family.</text>
</comment>
<keyword evidence="5" id="KW-0378">Hydrolase</keyword>
<feature type="active site" description="Nucleophile" evidence="7">
    <location>
        <position position="23"/>
    </location>
</feature>
<dbReference type="PRINTS" id="PR00719">
    <property type="entry name" value="LMWPTPASE"/>
</dbReference>
<evidence type="ECO:0000256" key="7">
    <source>
        <dbReference type="PIRSR" id="PIRSR617867-1"/>
    </source>
</evidence>
<evidence type="ECO:0000256" key="4">
    <source>
        <dbReference type="ARBA" id="ARBA00022490"/>
    </source>
</evidence>
<evidence type="ECO:0000256" key="3">
    <source>
        <dbReference type="ARBA" id="ARBA00013064"/>
    </source>
</evidence>
<dbReference type="GO" id="GO:0005737">
    <property type="term" value="C:cytoplasm"/>
    <property type="evidence" value="ECO:0007669"/>
    <property type="project" value="UniProtKB-SubCell"/>
</dbReference>
<dbReference type="AlphaFoldDB" id="A0LZ12"/>
<gene>
    <name evidence="9" type="ordered locus">GFO_0629</name>
</gene>
<accession>A0LZ12</accession>
<evidence type="ECO:0000256" key="1">
    <source>
        <dbReference type="ARBA" id="ARBA00004496"/>
    </source>
</evidence>
<evidence type="ECO:0000313" key="10">
    <source>
        <dbReference type="Proteomes" id="UP000000755"/>
    </source>
</evidence>
<dbReference type="CDD" id="cd16343">
    <property type="entry name" value="LMWPTP"/>
    <property type="match status" value="1"/>
</dbReference>
<dbReference type="eggNOG" id="COG0394">
    <property type="taxonomic scope" value="Bacteria"/>
</dbReference>
<evidence type="ECO:0000256" key="5">
    <source>
        <dbReference type="ARBA" id="ARBA00022801"/>
    </source>
</evidence>
<dbReference type="Proteomes" id="UP000000755">
    <property type="component" value="Chromosome"/>
</dbReference>
<dbReference type="EC" id="3.1.3.48" evidence="3"/>
<dbReference type="STRING" id="411154.GFO_0629"/>
<sequence length="169" mass="19230">MKTSARSSPYKLHFMKTRVLMVCLGNICRSPLAEGILKSKVDSNKVFVDSAGTGSWHIGSEPDKRSIATAKRYDLNITDQRGRQFSKKDFKDFDYIFTMDNSNFKDVMSLAETDEDRHKVHLILEEIFPAENVDVPDPYHGGEQGFENVYQMLNEACEQIAEKLENGTL</sequence>
<dbReference type="EMBL" id="CU207366">
    <property type="protein sequence ID" value="CAL65607.1"/>
    <property type="molecule type" value="Genomic_DNA"/>
</dbReference>